<evidence type="ECO:0000313" key="2">
    <source>
        <dbReference type="Proteomes" id="UP000824533"/>
    </source>
</evidence>
<name>A0ACC1CNR4_9NEOP</name>
<protein>
    <submittedName>
        <fullName evidence="1">Uncharacterized protein</fullName>
    </submittedName>
</protein>
<evidence type="ECO:0000313" key="1">
    <source>
        <dbReference type="EMBL" id="KAJ0173171.1"/>
    </source>
</evidence>
<proteinExistence type="predicted"/>
<dbReference type="EMBL" id="CM034406">
    <property type="protein sequence ID" value="KAJ0173171.1"/>
    <property type="molecule type" value="Genomic_DNA"/>
</dbReference>
<dbReference type="Proteomes" id="UP000824533">
    <property type="component" value="Linkage Group LG20"/>
</dbReference>
<organism evidence="1 2">
    <name type="scientific">Dendrolimus kikuchii</name>
    <dbReference type="NCBI Taxonomy" id="765133"/>
    <lineage>
        <taxon>Eukaryota</taxon>
        <taxon>Metazoa</taxon>
        <taxon>Ecdysozoa</taxon>
        <taxon>Arthropoda</taxon>
        <taxon>Hexapoda</taxon>
        <taxon>Insecta</taxon>
        <taxon>Pterygota</taxon>
        <taxon>Neoptera</taxon>
        <taxon>Endopterygota</taxon>
        <taxon>Lepidoptera</taxon>
        <taxon>Glossata</taxon>
        <taxon>Ditrysia</taxon>
        <taxon>Bombycoidea</taxon>
        <taxon>Lasiocampidae</taxon>
        <taxon>Dendrolimus</taxon>
    </lineage>
</organism>
<comment type="caution">
    <text evidence="1">The sequence shown here is derived from an EMBL/GenBank/DDBJ whole genome shotgun (WGS) entry which is preliminary data.</text>
</comment>
<reference evidence="1 2" key="1">
    <citation type="journal article" date="2021" name="Front. Genet.">
        <title>Chromosome-Level Genome Assembly Reveals Significant Gene Expansion in the Toll and IMD Signaling Pathways of Dendrolimus kikuchii.</title>
        <authorList>
            <person name="Zhou J."/>
            <person name="Wu P."/>
            <person name="Xiong Z."/>
            <person name="Liu N."/>
            <person name="Zhao N."/>
            <person name="Ji M."/>
            <person name="Qiu Y."/>
            <person name="Yang B."/>
        </authorList>
    </citation>
    <scope>NUCLEOTIDE SEQUENCE [LARGE SCALE GENOMIC DNA]</scope>
    <source>
        <strain evidence="1">Ann1</strain>
    </source>
</reference>
<keyword evidence="2" id="KW-1185">Reference proteome</keyword>
<accession>A0ACC1CNR4</accession>
<gene>
    <name evidence="1" type="ORF">K1T71_011347</name>
</gene>
<sequence length="671" mass="74894">MAPIATAFDTVHFYMNEFTCELVAKTGIPSVRFHFGKLILEGLKEHPDFVLQIDRATNEIDTSKSVLERTIKCAISLQKLGLKEGDVVVIMAPNHIDLCIPMYAALTLGIIAAPMDCTLEKKMAPIARAYDSVHFYMSGFTSRVVAKSGIPGDRYHLGKLILQGLRDDPDFVLQIDGATDELETNGSVLDRTIRCAISMQNMGLKKGDVIVLIAPNHIHQCIPMYAALNLGIIVAPLDITLGVKELERYFANMEPKLIFCQSDKTETLKKALENIDLPTTIVTFDKGVEFNNLSEFMIKYSSGNEVKDFQSTDLDTENTVAYLTPTSGTTGMPKAVALSHKNLATSVSYVWSNFTTFPTPTKMAIVVSPLIWLSATFHFLFNPILKFTRLQSSKPMAQEHFVHLVNKYRPTYTIISPTLMSTIIKPGNSVKCDFTCFEHILLGGSYVSKELLDDIKKVTPRTYAAPMYGMSEVGGFAFLEGTQSSGSVGRPMGCFDYRLVNVDTLEDIEEPNVNGELWFRGPAVCMGYYRNEEVTKASFSDGWLRSGDIFYTDENGLYYFVDRLKLLLKYRNYQISPTEVENVIRQHPGVLDVAVTGIKDQECGDLAVACVVPRPGYKVNAQEIKDLVKENLSDTKQLRGGVIFMNEFPMTSSTKTNRILLKQIVRDMARE</sequence>